<keyword evidence="3 4" id="KW-0546">Nucleotide metabolism</keyword>
<dbReference type="PIRSF" id="PIRSF006305">
    <property type="entry name" value="Maf"/>
    <property type="match status" value="1"/>
</dbReference>
<name>A0ABQ5TZS0_9PROT</name>
<sequence length="202" mass="22126">MTPSHDPVILASASPARADLLRKAGLEFDILPARVDEDEMKHSLHAAGVSASETAVSLAELKAMRISKDFPNALVIGADQMLECGQVWFDKPVDMAHAKAHLAALRGRTHSLHNAVCVVKTSAVIWHHVNEAKMTMRNFSAEFLDHYLETSGEDILHSVGAYQLEGHGAQLFNRVDGDFFSILGLPLLPLIDFLRGHKVFLA</sequence>
<keyword evidence="4" id="KW-0963">Cytoplasm</keyword>
<accession>A0ABQ5TZS0</accession>
<dbReference type="SUPFAM" id="SSF52972">
    <property type="entry name" value="ITPase-like"/>
    <property type="match status" value="1"/>
</dbReference>
<dbReference type="InterPro" id="IPR029001">
    <property type="entry name" value="ITPase-like_fam"/>
</dbReference>
<dbReference type="EMBL" id="BSNF01000001">
    <property type="protein sequence ID" value="GLQ04936.1"/>
    <property type="molecule type" value="Genomic_DNA"/>
</dbReference>
<keyword evidence="6" id="KW-1185">Reference proteome</keyword>
<dbReference type="Pfam" id="PF02545">
    <property type="entry name" value="Maf"/>
    <property type="match status" value="1"/>
</dbReference>
<evidence type="ECO:0000256" key="2">
    <source>
        <dbReference type="ARBA" id="ARBA00022801"/>
    </source>
</evidence>
<evidence type="ECO:0000256" key="4">
    <source>
        <dbReference type="HAMAP-Rule" id="MF_00528"/>
    </source>
</evidence>
<dbReference type="EC" id="3.6.1.9" evidence="4"/>
<comment type="caution">
    <text evidence="4">Lacks conserved residue(s) required for the propagation of feature annotation.</text>
</comment>
<feature type="active site" description="Proton acceptor" evidence="4">
    <location>
        <position position="79"/>
    </location>
</feature>
<dbReference type="Gene3D" id="3.90.950.10">
    <property type="match status" value="1"/>
</dbReference>
<evidence type="ECO:0000313" key="6">
    <source>
        <dbReference type="Proteomes" id="UP001161409"/>
    </source>
</evidence>
<proteinExistence type="inferred from homology"/>
<dbReference type="InterPro" id="IPR003697">
    <property type="entry name" value="Maf-like"/>
</dbReference>
<comment type="caution">
    <text evidence="5">The sequence shown here is derived from an EMBL/GenBank/DDBJ whole genome shotgun (WGS) entry which is preliminary data.</text>
</comment>
<reference evidence="5" key="1">
    <citation type="journal article" date="2014" name="Int. J. Syst. Evol. Microbiol.">
        <title>Complete genome of a new Firmicutes species belonging to the dominant human colonic microbiota ('Ruminococcus bicirculans') reveals two chromosomes and a selective capacity to utilize plant glucans.</title>
        <authorList>
            <consortium name="NISC Comparative Sequencing Program"/>
            <person name="Wegmann U."/>
            <person name="Louis P."/>
            <person name="Goesmann A."/>
            <person name="Henrissat B."/>
            <person name="Duncan S.H."/>
            <person name="Flint H.J."/>
        </authorList>
    </citation>
    <scope>NUCLEOTIDE SEQUENCE</scope>
    <source>
        <strain evidence="5">NBRC 103408</strain>
    </source>
</reference>
<evidence type="ECO:0000256" key="1">
    <source>
        <dbReference type="ARBA" id="ARBA00001968"/>
    </source>
</evidence>
<evidence type="ECO:0000313" key="5">
    <source>
        <dbReference type="EMBL" id="GLQ04936.1"/>
    </source>
</evidence>
<keyword evidence="2 4" id="KW-0378">Hydrolase</keyword>
<comment type="similarity">
    <text evidence="4">Belongs to the Maf family.</text>
</comment>
<dbReference type="CDD" id="cd00555">
    <property type="entry name" value="Maf"/>
    <property type="match status" value="1"/>
</dbReference>
<comment type="function">
    <text evidence="4">Nucleoside triphosphate pyrophosphatase. May have a dual role in cell division arrest and in preventing the incorporation of modified nucleotides into cellular nucleic acids.</text>
</comment>
<protein>
    <recommendedName>
        <fullName evidence="4">Nucleoside triphosphate pyrophosphatase</fullName>
        <ecNumber evidence="4">3.6.1.9</ecNumber>
    </recommendedName>
    <alternativeName>
        <fullName evidence="4">Nucleotide pyrophosphatase</fullName>
        <shortName evidence="4">Nucleotide PPase</shortName>
    </alternativeName>
</protein>
<comment type="subcellular location">
    <subcellularLocation>
        <location evidence="4">Cytoplasm</location>
    </subcellularLocation>
</comment>
<reference evidence="5" key="2">
    <citation type="submission" date="2023-01" db="EMBL/GenBank/DDBJ databases">
        <title>Draft genome sequence of Sneathiella chinensis strain NBRC 103408.</title>
        <authorList>
            <person name="Sun Q."/>
            <person name="Mori K."/>
        </authorList>
    </citation>
    <scope>NUCLEOTIDE SEQUENCE</scope>
    <source>
        <strain evidence="5">NBRC 103408</strain>
    </source>
</reference>
<organism evidence="5 6">
    <name type="scientific">Sneathiella chinensis</name>
    <dbReference type="NCBI Taxonomy" id="349750"/>
    <lineage>
        <taxon>Bacteria</taxon>
        <taxon>Pseudomonadati</taxon>
        <taxon>Pseudomonadota</taxon>
        <taxon>Alphaproteobacteria</taxon>
        <taxon>Sneathiellales</taxon>
        <taxon>Sneathiellaceae</taxon>
        <taxon>Sneathiella</taxon>
    </lineage>
</organism>
<dbReference type="Proteomes" id="UP001161409">
    <property type="component" value="Unassembled WGS sequence"/>
</dbReference>
<comment type="catalytic activity">
    <reaction evidence="4">
        <text>a ribonucleoside 5'-triphosphate + H2O = a ribonucleoside 5'-phosphate + diphosphate + H(+)</text>
        <dbReference type="Rhea" id="RHEA:23996"/>
        <dbReference type="ChEBI" id="CHEBI:15377"/>
        <dbReference type="ChEBI" id="CHEBI:15378"/>
        <dbReference type="ChEBI" id="CHEBI:33019"/>
        <dbReference type="ChEBI" id="CHEBI:58043"/>
        <dbReference type="ChEBI" id="CHEBI:61557"/>
        <dbReference type="EC" id="3.6.1.9"/>
    </reaction>
</comment>
<comment type="cofactor">
    <cofactor evidence="1 4">
        <name>a divalent metal cation</name>
        <dbReference type="ChEBI" id="CHEBI:60240"/>
    </cofactor>
</comment>
<dbReference type="PANTHER" id="PTHR43213:SF5">
    <property type="entry name" value="BIFUNCTIONAL DTTP_UTP PYROPHOSPHATASE_METHYLTRANSFERASE PROTEIN-RELATED"/>
    <property type="match status" value="1"/>
</dbReference>
<gene>
    <name evidence="5" type="ORF">GCM10007924_01570</name>
</gene>
<evidence type="ECO:0000256" key="3">
    <source>
        <dbReference type="ARBA" id="ARBA00023080"/>
    </source>
</evidence>
<dbReference type="PANTHER" id="PTHR43213">
    <property type="entry name" value="BIFUNCTIONAL DTTP/UTP PYROPHOSPHATASE/METHYLTRANSFERASE PROTEIN-RELATED"/>
    <property type="match status" value="1"/>
</dbReference>
<dbReference type="HAMAP" id="MF_00528">
    <property type="entry name" value="Maf"/>
    <property type="match status" value="1"/>
</dbReference>
<comment type="catalytic activity">
    <reaction evidence="4">
        <text>a 2'-deoxyribonucleoside 5'-triphosphate + H2O = a 2'-deoxyribonucleoside 5'-phosphate + diphosphate + H(+)</text>
        <dbReference type="Rhea" id="RHEA:44644"/>
        <dbReference type="ChEBI" id="CHEBI:15377"/>
        <dbReference type="ChEBI" id="CHEBI:15378"/>
        <dbReference type="ChEBI" id="CHEBI:33019"/>
        <dbReference type="ChEBI" id="CHEBI:61560"/>
        <dbReference type="ChEBI" id="CHEBI:65317"/>
        <dbReference type="EC" id="3.6.1.9"/>
    </reaction>
</comment>
<dbReference type="RefSeq" id="WP_169558974.1">
    <property type="nucleotide sequence ID" value="NZ_BSNF01000001.1"/>
</dbReference>